<dbReference type="AlphaFoldDB" id="A0AAE3EIE7"/>
<keyword evidence="1" id="KW-0472">Membrane</keyword>
<keyword evidence="1" id="KW-0812">Transmembrane</keyword>
<reference evidence="3" key="1">
    <citation type="submission" date="2021-08" db="EMBL/GenBank/DDBJ databases">
        <title>Comparative analyses of Brucepasteria parasyntrophica and Teretinema zuelzerae.</title>
        <authorList>
            <person name="Song Y."/>
            <person name="Brune A."/>
        </authorList>
    </citation>
    <scope>NUCLEOTIDE SEQUENCE</scope>
    <source>
        <strain evidence="3">DSM 1903</strain>
    </source>
</reference>
<proteinExistence type="predicted"/>
<gene>
    <name evidence="3" type="ORF">K7J14_06625</name>
</gene>
<dbReference type="InterPro" id="IPR016047">
    <property type="entry name" value="M23ase_b-sheet_dom"/>
</dbReference>
<evidence type="ECO:0000259" key="2">
    <source>
        <dbReference type="Pfam" id="PF01551"/>
    </source>
</evidence>
<dbReference type="CDD" id="cd12797">
    <property type="entry name" value="M23_peptidase"/>
    <property type="match status" value="1"/>
</dbReference>
<keyword evidence="1" id="KW-1133">Transmembrane helix</keyword>
<comment type="caution">
    <text evidence="3">The sequence shown here is derived from an EMBL/GenBank/DDBJ whole genome shotgun (WGS) entry which is preliminary data.</text>
</comment>
<dbReference type="GO" id="GO:0004222">
    <property type="term" value="F:metalloendopeptidase activity"/>
    <property type="evidence" value="ECO:0007669"/>
    <property type="project" value="TreeGrafter"/>
</dbReference>
<dbReference type="PANTHER" id="PTHR21666:SF285">
    <property type="entry name" value="M23 FAMILY METALLOPEPTIDASE"/>
    <property type="match status" value="1"/>
</dbReference>
<sequence>MPRTRGYKRVENNVIRSIGRFFGKSFRAIGSAFASVARGGRRKLTIMIVPHSQKRVINFQTSFFSLIFFVFAIAGIIGSFFLFSRHSVLASKDLAELRQEAGETRASLDLLKDETGRLIKAAQNFQNAFSGTLSLIGLDSSTSAAKSSIQNGDLSSLFNVTESAQGSLREASELQRLTGYLESSVQPIQEIGKLLNSQGTLFSDIPSLWPIKGGIGHASMEFGQNRNPFTGQWYIHKGLDLSTYRSGDAILATADGQIVQVDYDSGFGNYVIIKHKHGFYTRYAHMQSFRVSKGQYIQQGQVIGYIGNTGLSTGPHLHYEVHIGSDVVDPMKYLNIKASASR</sequence>
<evidence type="ECO:0000313" key="4">
    <source>
        <dbReference type="Proteomes" id="UP001198163"/>
    </source>
</evidence>
<accession>A0AAE3EIE7</accession>
<protein>
    <submittedName>
        <fullName evidence="3">M23 family metallopeptidase</fullName>
    </submittedName>
</protein>
<dbReference type="PANTHER" id="PTHR21666">
    <property type="entry name" value="PEPTIDASE-RELATED"/>
    <property type="match status" value="1"/>
</dbReference>
<evidence type="ECO:0000256" key="1">
    <source>
        <dbReference type="SAM" id="Phobius"/>
    </source>
</evidence>
<organism evidence="3 4">
    <name type="scientific">Teretinema zuelzerae</name>
    <dbReference type="NCBI Taxonomy" id="156"/>
    <lineage>
        <taxon>Bacteria</taxon>
        <taxon>Pseudomonadati</taxon>
        <taxon>Spirochaetota</taxon>
        <taxon>Spirochaetia</taxon>
        <taxon>Spirochaetales</taxon>
        <taxon>Treponemataceae</taxon>
        <taxon>Teretinema</taxon>
    </lineage>
</organism>
<feature type="transmembrane region" description="Helical" evidence="1">
    <location>
        <begin position="63"/>
        <end position="83"/>
    </location>
</feature>
<name>A0AAE3EIE7_9SPIR</name>
<dbReference type="InterPro" id="IPR050570">
    <property type="entry name" value="Cell_wall_metabolism_enzyme"/>
</dbReference>
<feature type="domain" description="M23ase beta-sheet core" evidence="2">
    <location>
        <begin position="235"/>
        <end position="330"/>
    </location>
</feature>
<dbReference type="SUPFAM" id="SSF51261">
    <property type="entry name" value="Duplicated hybrid motif"/>
    <property type="match status" value="1"/>
</dbReference>
<dbReference type="Pfam" id="PF01551">
    <property type="entry name" value="Peptidase_M23"/>
    <property type="match status" value="1"/>
</dbReference>
<dbReference type="EMBL" id="JAINWA010000001">
    <property type="protein sequence ID" value="MCD1654378.1"/>
    <property type="molecule type" value="Genomic_DNA"/>
</dbReference>
<dbReference type="RefSeq" id="WP_230754569.1">
    <property type="nucleotide sequence ID" value="NZ_JAINWA010000001.1"/>
</dbReference>
<dbReference type="Proteomes" id="UP001198163">
    <property type="component" value="Unassembled WGS sequence"/>
</dbReference>
<dbReference type="Gene3D" id="2.70.70.10">
    <property type="entry name" value="Glucose Permease (Domain IIA)"/>
    <property type="match status" value="1"/>
</dbReference>
<evidence type="ECO:0000313" key="3">
    <source>
        <dbReference type="EMBL" id="MCD1654378.1"/>
    </source>
</evidence>
<dbReference type="InterPro" id="IPR011055">
    <property type="entry name" value="Dup_hybrid_motif"/>
</dbReference>
<keyword evidence="4" id="KW-1185">Reference proteome</keyword>